<accession>A0AAV3RDP4</accession>
<protein>
    <submittedName>
        <fullName evidence="1">Uncharacterized protein</fullName>
    </submittedName>
</protein>
<dbReference type="EMBL" id="BAABME010009119">
    <property type="protein sequence ID" value="GAA0174539.1"/>
    <property type="molecule type" value="Genomic_DNA"/>
</dbReference>
<keyword evidence="2" id="KW-1185">Reference proteome</keyword>
<organism evidence="1 2">
    <name type="scientific">Lithospermum erythrorhizon</name>
    <name type="common">Purple gromwell</name>
    <name type="synonym">Lithospermum officinale var. erythrorhizon</name>
    <dbReference type="NCBI Taxonomy" id="34254"/>
    <lineage>
        <taxon>Eukaryota</taxon>
        <taxon>Viridiplantae</taxon>
        <taxon>Streptophyta</taxon>
        <taxon>Embryophyta</taxon>
        <taxon>Tracheophyta</taxon>
        <taxon>Spermatophyta</taxon>
        <taxon>Magnoliopsida</taxon>
        <taxon>eudicotyledons</taxon>
        <taxon>Gunneridae</taxon>
        <taxon>Pentapetalae</taxon>
        <taxon>asterids</taxon>
        <taxon>lamiids</taxon>
        <taxon>Boraginales</taxon>
        <taxon>Boraginaceae</taxon>
        <taxon>Boraginoideae</taxon>
        <taxon>Lithospermeae</taxon>
        <taxon>Lithospermum</taxon>
    </lineage>
</organism>
<evidence type="ECO:0000313" key="2">
    <source>
        <dbReference type="Proteomes" id="UP001454036"/>
    </source>
</evidence>
<comment type="caution">
    <text evidence="1">The sequence shown here is derived from an EMBL/GenBank/DDBJ whole genome shotgun (WGS) entry which is preliminary data.</text>
</comment>
<gene>
    <name evidence="1" type="ORF">LIER_27911</name>
</gene>
<dbReference type="Proteomes" id="UP001454036">
    <property type="component" value="Unassembled WGS sequence"/>
</dbReference>
<sequence length="280" mass="31134">MVPNQAINTQRSSFQEGSAEDGVLFLTAVESCPEASLPSPIDDSVETSKALQWEAYKSLHSLLAEFGIENMKGLHRSYIMCEFSRLWIQPATTAQALTEQEAAREDEVDRLEAALVQENSWVYHMRESVKGVEAKLSSACQELRRSAVHVQHVVEAREERAVALLAAQTAEAEVERLTKIVADLQSELLSVSPPFSWNVATAILTEFVLNFQDQVPNLLSLLEVYKQIFTGGGGGGNWSLFPLFCSLPFLSRWATLNDLQSCTSLPFWGFISIFSTFLLL</sequence>
<dbReference type="AlphaFoldDB" id="A0AAV3RDP4"/>
<proteinExistence type="predicted"/>
<reference evidence="1 2" key="1">
    <citation type="submission" date="2024-01" db="EMBL/GenBank/DDBJ databases">
        <title>The complete chloroplast genome sequence of Lithospermum erythrorhizon: insights into the phylogenetic relationship among Boraginaceae species and the maternal lineages of purple gromwells.</title>
        <authorList>
            <person name="Okada T."/>
            <person name="Watanabe K."/>
        </authorList>
    </citation>
    <scope>NUCLEOTIDE SEQUENCE [LARGE SCALE GENOMIC DNA]</scope>
</reference>
<name>A0AAV3RDP4_LITER</name>
<evidence type="ECO:0000313" key="1">
    <source>
        <dbReference type="EMBL" id="GAA0174539.1"/>
    </source>
</evidence>